<dbReference type="KEGG" id="vg:12977936"/>
<sequence length="46" mass="5236">MPARRCGRDKVYLVARRTSGALVLRCILSLLSQDFSQEDLERKNAV</sequence>
<name>I2BFP8_9VIRU</name>
<dbReference type="GeneID" id="12977936"/>
<dbReference type="EMBL" id="JQ724856">
    <property type="protein sequence ID" value="AFJ52351.1"/>
    <property type="molecule type" value="Genomic_DNA"/>
</dbReference>
<evidence type="ECO:0000313" key="1">
    <source>
        <dbReference type="EMBL" id="AFJ52351.1"/>
    </source>
</evidence>
<reference evidence="5 6" key="2">
    <citation type="submission" date="2015-11" db="EMBL/GenBank/DDBJ databases">
        <authorList>
            <person name="Horvath B."/>
        </authorList>
    </citation>
    <scope>NUCLEOTIDE SEQUENCE [LARGE SCALE GENOMIC DNA]</scope>
</reference>
<protein>
    <submittedName>
        <fullName evidence="1">Uncharacterized protein</fullName>
    </submittedName>
</protein>
<dbReference type="Proteomes" id="UP000149504">
    <property type="component" value="Segment"/>
</dbReference>
<accession>I2BFP8</accession>
<dbReference type="Proteomes" id="UP000118593">
    <property type="component" value="Segment"/>
</dbReference>
<dbReference type="EMBL" id="KT989884">
    <property type="protein sequence ID" value="AMZ04897.1"/>
    <property type="molecule type" value="Genomic_DNA"/>
</dbReference>
<gene>
    <name evidence="1" type="primary">67R</name>
</gene>
<organism evidence="1 4">
    <name type="scientific">European catfish virus</name>
    <dbReference type="NCBI Taxonomy" id="84739"/>
    <lineage>
        <taxon>Viruses</taxon>
        <taxon>Varidnaviria</taxon>
        <taxon>Bamfordvirae</taxon>
        <taxon>Nucleocytoviricota</taxon>
        <taxon>Megaviricetes</taxon>
        <taxon>Pimascovirales</taxon>
        <taxon>Pimascovirales incertae sedis</taxon>
        <taxon>Iridoviridae</taxon>
        <taxon>Alphairidovirinae</taxon>
        <taxon>Ranavirus</taxon>
        <taxon>Ranavirus perca1</taxon>
        <taxon>Epizootic haematopoietic necrosis virus</taxon>
    </lineage>
</organism>
<reference evidence="2" key="3">
    <citation type="journal article" date="2016" name="Infect. Genet. Evol.">
        <title>Whole genome sequencing and phylogenetic characterization of brown bullhead (Ameiurus nebulosus) origin ranavirus strains from independent disease outbreaks.</title>
        <authorList>
            <person name="Feher E."/>
            <person name="Doszpoly A."/>
            <person name="Horvath B."/>
            <person name="Marton S."/>
            <person name="Forro B."/>
            <person name="Farkas S.L."/>
            <person name="Banyai K."/>
            <person name="Juhasz T."/>
        </authorList>
    </citation>
    <scope>NUCLEOTIDE SEQUENCE</scope>
    <source>
        <strain evidence="2">13051/2012</strain>
        <strain evidence="3">14612/2012</strain>
    </source>
</reference>
<evidence type="ECO:0000313" key="5">
    <source>
        <dbReference type="Proteomes" id="UP000149128"/>
    </source>
</evidence>
<proteinExistence type="predicted"/>
<evidence type="ECO:0000313" key="4">
    <source>
        <dbReference type="Proteomes" id="UP000118593"/>
    </source>
</evidence>
<reference evidence="1 4" key="1">
    <citation type="journal article" date="2012" name="J. Virol.">
        <title>Complete genome sequence of European sheatfish virus.</title>
        <authorList>
            <person name="Lopez-Bueno A."/>
            <person name="Mavian C."/>
            <person name="Alcami A."/>
            <person name="Alejo A."/>
        </authorList>
    </citation>
    <scope>NUCLEOTIDE SEQUENCE [LARGE SCALE GENOMIC DNA]</scope>
    <source>
        <strain evidence="1">Valdeolmos</strain>
    </source>
</reference>
<evidence type="ECO:0000313" key="3">
    <source>
        <dbReference type="EMBL" id="AMZ05033.1"/>
    </source>
</evidence>
<dbReference type="Proteomes" id="UP000149128">
    <property type="component" value="Segment"/>
</dbReference>
<evidence type="ECO:0000313" key="2">
    <source>
        <dbReference type="EMBL" id="AMZ04897.1"/>
    </source>
</evidence>
<dbReference type="EMBL" id="KT989885">
    <property type="protein sequence ID" value="AMZ05033.1"/>
    <property type="molecule type" value="Genomic_DNA"/>
</dbReference>
<dbReference type="RefSeq" id="YP_006347659.1">
    <property type="nucleotide sequence ID" value="NC_017940.1"/>
</dbReference>
<evidence type="ECO:0000313" key="6">
    <source>
        <dbReference type="Proteomes" id="UP000149504"/>
    </source>
</evidence>